<protein>
    <recommendedName>
        <fullName evidence="4">Protein YOP1</fullName>
    </recommendedName>
</protein>
<feature type="transmembrane region" description="Helical" evidence="1">
    <location>
        <begin position="71"/>
        <end position="93"/>
    </location>
</feature>
<evidence type="ECO:0000313" key="3">
    <source>
        <dbReference type="Proteomes" id="UP000008370"/>
    </source>
</evidence>
<reference evidence="2 3" key="1">
    <citation type="journal article" date="2012" name="BMC Genomics">
        <title>Comparative genomics of the white-rot fungi, Phanerochaete carnosa and P. chrysosporium, to elucidate the genetic basis of the distinct wood types they colonize.</title>
        <authorList>
            <person name="Suzuki H."/>
            <person name="MacDonald J."/>
            <person name="Syed K."/>
            <person name="Salamov A."/>
            <person name="Hori C."/>
            <person name="Aerts A."/>
            <person name="Henrissat B."/>
            <person name="Wiebenga A."/>
            <person name="vanKuyk P.A."/>
            <person name="Barry K."/>
            <person name="Lindquist E."/>
            <person name="LaButti K."/>
            <person name="Lapidus A."/>
            <person name="Lucas S."/>
            <person name="Coutinho P."/>
            <person name="Gong Y."/>
            <person name="Samejima M."/>
            <person name="Mahadevan R."/>
            <person name="Abou-Zaid M."/>
            <person name="de Vries R.P."/>
            <person name="Igarashi K."/>
            <person name="Yadav J.S."/>
            <person name="Grigoriev I.V."/>
            <person name="Master E.R."/>
        </authorList>
    </citation>
    <scope>NUCLEOTIDE SEQUENCE [LARGE SCALE GENOMIC DNA]</scope>
    <source>
        <strain evidence="2 3">HHB-10118-sp</strain>
    </source>
</reference>
<dbReference type="Proteomes" id="UP000008370">
    <property type="component" value="Unassembled WGS sequence"/>
</dbReference>
<keyword evidence="3" id="KW-1185">Reference proteome</keyword>
<sequence>MGLIVPILRILYVALNVYDTFKTLKPPPGSARTGGRPTVRAMSQRKRAMKGCLAIWLIWCCYAVYERTVDGIIGMFIPFYSEIKAILILFFLLTRARGAEPVYLHILRPMVKPYTATLDLVVEAVTQLGDLVFLFCAVP</sequence>
<dbReference type="KEGG" id="pco:PHACADRAFT_63289"/>
<dbReference type="RefSeq" id="XP_007392044.1">
    <property type="nucleotide sequence ID" value="XM_007391982.1"/>
</dbReference>
<keyword evidence="1" id="KW-1133">Transmembrane helix</keyword>
<feature type="non-terminal residue" evidence="2">
    <location>
        <position position="1"/>
    </location>
</feature>
<gene>
    <name evidence="2" type="ORF">PHACADRAFT_63289</name>
</gene>
<dbReference type="HOGENOM" id="CLU_107208_0_0_1"/>
<dbReference type="Pfam" id="PF03134">
    <property type="entry name" value="TB2_DP1_HVA22"/>
    <property type="match status" value="1"/>
</dbReference>
<keyword evidence="1" id="KW-0812">Transmembrane</keyword>
<evidence type="ECO:0000313" key="2">
    <source>
        <dbReference type="EMBL" id="EKM59484.1"/>
    </source>
</evidence>
<evidence type="ECO:0000256" key="1">
    <source>
        <dbReference type="SAM" id="Phobius"/>
    </source>
</evidence>
<keyword evidence="1" id="KW-0472">Membrane</keyword>
<evidence type="ECO:0008006" key="4">
    <source>
        <dbReference type="Google" id="ProtNLM"/>
    </source>
</evidence>
<name>K5WK15_PHACS</name>
<dbReference type="InterPro" id="IPR004345">
    <property type="entry name" value="TB2_DP1_HVA22"/>
</dbReference>
<dbReference type="EMBL" id="JH930469">
    <property type="protein sequence ID" value="EKM59484.1"/>
    <property type="molecule type" value="Genomic_DNA"/>
</dbReference>
<organism evidence="2 3">
    <name type="scientific">Phanerochaete carnosa (strain HHB-10118-sp)</name>
    <name type="common">White-rot fungus</name>
    <name type="synonym">Peniophora carnosa</name>
    <dbReference type="NCBI Taxonomy" id="650164"/>
    <lineage>
        <taxon>Eukaryota</taxon>
        <taxon>Fungi</taxon>
        <taxon>Dikarya</taxon>
        <taxon>Basidiomycota</taxon>
        <taxon>Agaricomycotina</taxon>
        <taxon>Agaricomycetes</taxon>
        <taxon>Polyporales</taxon>
        <taxon>Phanerochaetaceae</taxon>
        <taxon>Phanerochaete</taxon>
    </lineage>
</organism>
<proteinExistence type="predicted"/>
<accession>K5WK15</accession>
<dbReference type="OrthoDB" id="434647at2759"/>
<dbReference type="GeneID" id="18920197"/>
<feature type="transmembrane region" description="Helical" evidence="1">
    <location>
        <begin position="48"/>
        <end position="65"/>
    </location>
</feature>
<dbReference type="InParanoid" id="K5WK15"/>
<dbReference type="AlphaFoldDB" id="K5WK15"/>